<proteinExistence type="predicted"/>
<dbReference type="Proteomes" id="UP000594638">
    <property type="component" value="Unassembled WGS sequence"/>
</dbReference>
<evidence type="ECO:0000313" key="1">
    <source>
        <dbReference type="EMBL" id="CAA3021870.1"/>
    </source>
</evidence>
<dbReference type="GO" id="GO:0010008">
    <property type="term" value="C:endosome membrane"/>
    <property type="evidence" value="ECO:0007669"/>
    <property type="project" value="TreeGrafter"/>
</dbReference>
<sequence>MSDAAWGFSFGKFLELSFLNHAAASCGHSLHRDSLRFYGFGRMVACFQYAPINVYSVCLPPPKIEFNYDKQEWIQKEANEVSCMADLFFAEVLQILHLISESIN</sequence>
<dbReference type="PANTHER" id="PTHR45748:SF21">
    <property type="entry name" value="1-PHOSPHATIDYLINOSITOL-3-PHOSPHATE 5-KINASE FAB1A"/>
    <property type="match status" value="1"/>
</dbReference>
<dbReference type="PANTHER" id="PTHR45748">
    <property type="entry name" value="1-PHOSPHATIDYLINOSITOL 3-PHOSPHATE 5-KINASE-RELATED"/>
    <property type="match status" value="1"/>
</dbReference>
<dbReference type="Gramene" id="OE9A038506T1">
    <property type="protein sequence ID" value="OE9A038506C1"/>
    <property type="gene ID" value="OE9A038506"/>
</dbReference>
<name>A0A8S0UP20_OLEEU</name>
<reference evidence="1 2" key="1">
    <citation type="submission" date="2019-12" db="EMBL/GenBank/DDBJ databases">
        <authorList>
            <person name="Alioto T."/>
            <person name="Alioto T."/>
            <person name="Gomez Garrido J."/>
        </authorList>
    </citation>
    <scope>NUCLEOTIDE SEQUENCE [LARGE SCALE GENOMIC DNA]</scope>
</reference>
<evidence type="ECO:0000313" key="2">
    <source>
        <dbReference type="Proteomes" id="UP000594638"/>
    </source>
</evidence>
<dbReference type="GO" id="GO:0000285">
    <property type="term" value="F:1-phosphatidylinositol-3-phosphate 5-kinase activity"/>
    <property type="evidence" value="ECO:0007669"/>
    <property type="project" value="TreeGrafter"/>
</dbReference>
<gene>
    <name evidence="1" type="ORF">OLEA9_A038506</name>
</gene>
<dbReference type="GO" id="GO:0046854">
    <property type="term" value="P:phosphatidylinositol phosphate biosynthetic process"/>
    <property type="evidence" value="ECO:0007669"/>
    <property type="project" value="TreeGrafter"/>
</dbReference>
<comment type="caution">
    <text evidence="1">The sequence shown here is derived from an EMBL/GenBank/DDBJ whole genome shotgun (WGS) entry which is preliminary data.</text>
</comment>
<dbReference type="EMBL" id="CACTIH010009060">
    <property type="protein sequence ID" value="CAA3021870.1"/>
    <property type="molecule type" value="Genomic_DNA"/>
</dbReference>
<protein>
    <submittedName>
        <fullName evidence="1">1-phosphatidylinositol-3-phosphate 5-kinase FAB1A</fullName>
    </submittedName>
</protein>
<dbReference type="AlphaFoldDB" id="A0A8S0UP20"/>
<accession>A0A8S0UP20</accession>
<keyword evidence="2" id="KW-1185">Reference proteome</keyword>
<dbReference type="OrthoDB" id="1739924at2759"/>
<organism evidence="1 2">
    <name type="scientific">Olea europaea subsp. europaea</name>
    <dbReference type="NCBI Taxonomy" id="158383"/>
    <lineage>
        <taxon>Eukaryota</taxon>
        <taxon>Viridiplantae</taxon>
        <taxon>Streptophyta</taxon>
        <taxon>Embryophyta</taxon>
        <taxon>Tracheophyta</taxon>
        <taxon>Spermatophyta</taxon>
        <taxon>Magnoliopsida</taxon>
        <taxon>eudicotyledons</taxon>
        <taxon>Gunneridae</taxon>
        <taxon>Pentapetalae</taxon>
        <taxon>asterids</taxon>
        <taxon>lamiids</taxon>
        <taxon>Lamiales</taxon>
        <taxon>Oleaceae</taxon>
        <taxon>Oleeae</taxon>
        <taxon>Olea</taxon>
    </lineage>
</organism>